<dbReference type="InterPro" id="IPR017956">
    <property type="entry name" value="AT_hook_DNA-bd_motif"/>
</dbReference>
<accession>A0A8X7Q1S4</accession>
<dbReference type="Proteomes" id="UP000886595">
    <property type="component" value="Unassembled WGS sequence"/>
</dbReference>
<dbReference type="Pfam" id="PF02178">
    <property type="entry name" value="AT_hook"/>
    <property type="match status" value="1"/>
</dbReference>
<dbReference type="InterPro" id="IPR045881">
    <property type="entry name" value="MNM1-like"/>
</dbReference>
<keyword evidence="3" id="KW-1185">Reference proteome</keyword>
<dbReference type="AlphaFoldDB" id="A0A8X7Q1S4"/>
<evidence type="ECO:0000313" key="3">
    <source>
        <dbReference type="Proteomes" id="UP000886595"/>
    </source>
</evidence>
<dbReference type="GO" id="GO:0003677">
    <property type="term" value="F:DNA binding"/>
    <property type="evidence" value="ECO:0007669"/>
    <property type="project" value="InterPro"/>
</dbReference>
<proteinExistence type="predicted"/>
<comment type="caution">
    <text evidence="2">The sequence shown here is derived from an EMBL/GenBank/DDBJ whole genome shotgun (WGS) entry which is preliminary data.</text>
</comment>
<evidence type="ECO:0000256" key="1">
    <source>
        <dbReference type="SAM" id="MobiDB-lite"/>
    </source>
</evidence>
<sequence>MNPLNLASTSSPPPVANDLLVKRKRGRPRKDEQENGRVTPNLDVNLVGKTVSGVVAGSYDAGYILNVKVDDSDTKLRGIVFARGKVMPVTPSNDVAPNVKMFTKEETKNQNVFTDLEISEPARALPLMSKESNGEAATRLTMVTGKENLVLAQKEQQKSPGEGRGFDLMAEEPACIGEKVPQGLQLELGNKSILSGDNNDNNNVGSEMETDPKSSVSKSGLIAKLFEGNTRRWTVPWKKEQLHS</sequence>
<organism evidence="2 3">
    <name type="scientific">Brassica carinata</name>
    <name type="common">Ethiopian mustard</name>
    <name type="synonym">Abyssinian cabbage</name>
    <dbReference type="NCBI Taxonomy" id="52824"/>
    <lineage>
        <taxon>Eukaryota</taxon>
        <taxon>Viridiplantae</taxon>
        <taxon>Streptophyta</taxon>
        <taxon>Embryophyta</taxon>
        <taxon>Tracheophyta</taxon>
        <taxon>Spermatophyta</taxon>
        <taxon>Magnoliopsida</taxon>
        <taxon>eudicotyledons</taxon>
        <taxon>Gunneridae</taxon>
        <taxon>Pentapetalae</taxon>
        <taxon>rosids</taxon>
        <taxon>malvids</taxon>
        <taxon>Brassicales</taxon>
        <taxon>Brassicaceae</taxon>
        <taxon>Brassiceae</taxon>
        <taxon>Brassica</taxon>
    </lineage>
</organism>
<dbReference type="PANTHER" id="PTHR34682:SF9">
    <property type="entry name" value="AT HOOK MOTIF-CONTAINING PROTEIN"/>
    <property type="match status" value="1"/>
</dbReference>
<evidence type="ECO:0000313" key="2">
    <source>
        <dbReference type="EMBL" id="KAG2261072.1"/>
    </source>
</evidence>
<gene>
    <name evidence="2" type="ORF">Bca52824_068151</name>
</gene>
<dbReference type="EMBL" id="JAAMPC010000014">
    <property type="protein sequence ID" value="KAG2261072.1"/>
    <property type="molecule type" value="Genomic_DNA"/>
</dbReference>
<feature type="region of interest" description="Disordered" evidence="1">
    <location>
        <begin position="191"/>
        <end position="216"/>
    </location>
</feature>
<name>A0A8X7Q1S4_BRACI</name>
<dbReference type="PANTHER" id="PTHR34682">
    <property type="entry name" value="AT HOOK MOTIF-CONTAINING PROTEIN"/>
    <property type="match status" value="1"/>
</dbReference>
<reference evidence="2 3" key="1">
    <citation type="submission" date="2020-02" db="EMBL/GenBank/DDBJ databases">
        <authorList>
            <person name="Ma Q."/>
            <person name="Huang Y."/>
            <person name="Song X."/>
            <person name="Pei D."/>
        </authorList>
    </citation>
    <scope>NUCLEOTIDE SEQUENCE [LARGE SCALE GENOMIC DNA]</scope>
    <source>
        <strain evidence="2">Sxm20200214</strain>
        <tissue evidence="2">Leaf</tissue>
    </source>
</reference>
<evidence type="ECO:0008006" key="4">
    <source>
        <dbReference type="Google" id="ProtNLM"/>
    </source>
</evidence>
<protein>
    <recommendedName>
        <fullName evidence="4">AT hook motif-containing protein</fullName>
    </recommendedName>
</protein>
<dbReference type="OrthoDB" id="1910926at2759"/>